<feature type="domain" description="ABC transporter" evidence="9">
    <location>
        <begin position="414"/>
        <end position="653"/>
    </location>
</feature>
<evidence type="ECO:0000256" key="6">
    <source>
        <dbReference type="ARBA" id="ARBA00023136"/>
    </source>
</evidence>
<dbReference type="CDD" id="cd18584">
    <property type="entry name" value="ABC_6TM_AarD_CydD"/>
    <property type="match status" value="1"/>
</dbReference>
<dbReference type="Gene3D" id="1.20.1560.10">
    <property type="entry name" value="ABC transporter type 1, transmembrane domain"/>
    <property type="match status" value="1"/>
</dbReference>
<dbReference type="InterPro" id="IPR011527">
    <property type="entry name" value="ABC1_TM_dom"/>
</dbReference>
<dbReference type="GO" id="GO:0140359">
    <property type="term" value="F:ABC-type transporter activity"/>
    <property type="evidence" value="ECO:0007669"/>
    <property type="project" value="InterPro"/>
</dbReference>
<keyword evidence="12" id="KW-1185">Reference proteome</keyword>
<evidence type="ECO:0000256" key="1">
    <source>
        <dbReference type="ARBA" id="ARBA00004651"/>
    </source>
</evidence>
<gene>
    <name evidence="11" type="ORF">BBOMB_1016</name>
</gene>
<dbReference type="SUPFAM" id="SSF52540">
    <property type="entry name" value="P-loop containing nucleoside triphosphate hydrolases"/>
    <property type="match status" value="1"/>
</dbReference>
<comment type="subcellular location">
    <subcellularLocation>
        <location evidence="1">Cell membrane</location>
        <topology evidence="1">Multi-pass membrane protein</topology>
    </subcellularLocation>
</comment>
<dbReference type="InterPro" id="IPR003593">
    <property type="entry name" value="AAA+_ATPase"/>
</dbReference>
<dbReference type="PROSITE" id="PS50893">
    <property type="entry name" value="ABC_TRANSPORTER_2"/>
    <property type="match status" value="1"/>
</dbReference>
<proteinExistence type="predicted"/>
<dbReference type="PROSITE" id="PS50929">
    <property type="entry name" value="ABC_TM1F"/>
    <property type="match status" value="1"/>
</dbReference>
<dbReference type="Gene3D" id="3.40.50.300">
    <property type="entry name" value="P-loop containing nucleotide triphosphate hydrolases"/>
    <property type="match status" value="1"/>
</dbReference>
<dbReference type="GO" id="GO:0005886">
    <property type="term" value="C:plasma membrane"/>
    <property type="evidence" value="ECO:0007669"/>
    <property type="project" value="UniProtKB-SubCell"/>
</dbReference>
<keyword evidence="3" id="KW-0547">Nucleotide-binding</keyword>
<dbReference type="PANTHER" id="PTHR24221">
    <property type="entry name" value="ATP-BINDING CASSETTE SUB-FAMILY B"/>
    <property type="match status" value="1"/>
</dbReference>
<evidence type="ECO:0000256" key="5">
    <source>
        <dbReference type="ARBA" id="ARBA00022989"/>
    </source>
</evidence>
<dbReference type="Proteomes" id="UP000028730">
    <property type="component" value="Unassembled WGS sequence"/>
</dbReference>
<keyword evidence="5 8" id="KW-1133">Transmembrane helix</keyword>
<keyword evidence="2 8" id="KW-0812">Transmembrane</keyword>
<evidence type="ECO:0000256" key="3">
    <source>
        <dbReference type="ARBA" id="ARBA00022741"/>
    </source>
</evidence>
<keyword evidence="4 11" id="KW-0067">ATP-binding</keyword>
<dbReference type="SUPFAM" id="SSF90123">
    <property type="entry name" value="ABC transporter transmembrane region"/>
    <property type="match status" value="1"/>
</dbReference>
<dbReference type="EMBL" id="ATLK01000001">
    <property type="protein sequence ID" value="KFF31631.1"/>
    <property type="molecule type" value="Genomic_DNA"/>
</dbReference>
<dbReference type="InterPro" id="IPR003439">
    <property type="entry name" value="ABC_transporter-like_ATP-bd"/>
</dbReference>
<feature type="compositionally biased region" description="Basic residues" evidence="7">
    <location>
        <begin position="378"/>
        <end position="389"/>
    </location>
</feature>
<evidence type="ECO:0000313" key="12">
    <source>
        <dbReference type="Proteomes" id="UP000028730"/>
    </source>
</evidence>
<evidence type="ECO:0000259" key="9">
    <source>
        <dbReference type="PROSITE" id="PS50893"/>
    </source>
</evidence>
<evidence type="ECO:0000259" key="10">
    <source>
        <dbReference type="PROSITE" id="PS50929"/>
    </source>
</evidence>
<feature type="domain" description="ABC transmembrane type-1" evidence="10">
    <location>
        <begin position="18"/>
        <end position="299"/>
    </location>
</feature>
<feature type="compositionally biased region" description="Gly residues" evidence="7">
    <location>
        <begin position="396"/>
        <end position="409"/>
    </location>
</feature>
<dbReference type="InterPro" id="IPR017871">
    <property type="entry name" value="ABC_transporter-like_CS"/>
</dbReference>
<dbReference type="STRING" id="1341695.BBOMB_1016"/>
<dbReference type="InterPro" id="IPR027417">
    <property type="entry name" value="P-loop_NTPase"/>
</dbReference>
<dbReference type="GO" id="GO:0005524">
    <property type="term" value="F:ATP binding"/>
    <property type="evidence" value="ECO:0007669"/>
    <property type="project" value="UniProtKB-KW"/>
</dbReference>
<dbReference type="GO" id="GO:0034040">
    <property type="term" value="F:ATPase-coupled lipid transmembrane transporter activity"/>
    <property type="evidence" value="ECO:0007669"/>
    <property type="project" value="TreeGrafter"/>
</dbReference>
<dbReference type="PROSITE" id="PS00211">
    <property type="entry name" value="ABC_TRANSPORTER_1"/>
    <property type="match status" value="1"/>
</dbReference>
<dbReference type="EC" id="3.6.3.44" evidence="11"/>
<reference evidence="11 12" key="1">
    <citation type="journal article" date="2014" name="Appl. Environ. Microbiol.">
        <title>Genomic encyclopedia of type strains of the genus Bifidobacterium.</title>
        <authorList>
            <person name="Milani C."/>
            <person name="Lugli G.A."/>
            <person name="Duranti S."/>
            <person name="Turroni F."/>
            <person name="Bottacini F."/>
            <person name="Mangifesta M."/>
            <person name="Sanchez B."/>
            <person name="Viappiani A."/>
            <person name="Mancabelli L."/>
            <person name="Taminiau B."/>
            <person name="Delcenserie V."/>
            <person name="Barrangou R."/>
            <person name="Margolles A."/>
            <person name="van Sinderen D."/>
            <person name="Ventura M."/>
        </authorList>
    </citation>
    <scope>NUCLEOTIDE SEQUENCE [LARGE SCALE GENOMIC DNA]</scope>
    <source>
        <strain evidence="11 12">DSM 19703</strain>
    </source>
</reference>
<dbReference type="RefSeq" id="WP_044088071.1">
    <property type="nucleotide sequence ID" value="NZ_ATLK01000001.1"/>
</dbReference>
<comment type="caution">
    <text evidence="11">The sequence shown here is derived from an EMBL/GenBank/DDBJ whole genome shotgun (WGS) entry which is preliminary data.</text>
</comment>
<sequence length="664" mass="72197">MIDKSLFTFSGVRRSMTLLAALSFVQAFCIVGQTYGLTWGLVEVWKLHALHTLGMPILVFLACYTLRQLCDVAKQRIAARQGDEVVCELRPRIQSKVFRLGPSALAARGTGSTVTMLIDGLDEVKSYVQIVLPKMLDMMLVPLVVLVFVWLQNGVSGLILLLMFPLLIFFMVILGLAARDRSNKQYAQFKILNSKFVDSILGLPTLKMLGMSEGYEDEIYSTSEQFRKRTISVIAVAMTSTFALDFFATLGIAIMAVFLGIGLINGTIVLFPALFALILAPEYFMPIRAFGENYHATLNGKNALGDVMHFLGLAQNEADEALKWDGWTSESTLDIRGLDFAYDGVAPAAENSAAAQVAGHSVAMQAVEQQRDTGDSARRKRRTSARRARDRKDGGGTDGGADGGVGTDGGVEAAKSGDVEAAKCNDADSIPDALHDISFRLHGYEKVAVVGRSGAGKSTLVNLLAGFNVPDSGEITLDGMELRHFNALAWQRHISYIPQTPYIFSGTIADNIRFYVPDADDGAVAAAASQAGLDGWLDELPERLQTAIGEGNRGISGGQAQRIALARVLLDSSREILIFDEPTAHLDIETEYELKKTLLPIMDRHLVIFATHRLHWLADVDQVVVLDQGHVVEQGRPDELIGTGGALDALIDEMGGNQIDGYRK</sequence>
<dbReference type="Pfam" id="PF00664">
    <property type="entry name" value="ABC_membrane"/>
    <property type="match status" value="1"/>
</dbReference>
<organism evidence="11 12">
    <name type="scientific">Bifidobacterium bombi DSM 19703</name>
    <dbReference type="NCBI Taxonomy" id="1341695"/>
    <lineage>
        <taxon>Bacteria</taxon>
        <taxon>Bacillati</taxon>
        <taxon>Actinomycetota</taxon>
        <taxon>Actinomycetes</taxon>
        <taxon>Bifidobacteriales</taxon>
        <taxon>Bifidobacteriaceae</taxon>
        <taxon>Bifidobacterium</taxon>
    </lineage>
</organism>
<evidence type="ECO:0000313" key="11">
    <source>
        <dbReference type="EMBL" id="KFF31631.1"/>
    </source>
</evidence>
<evidence type="ECO:0000256" key="7">
    <source>
        <dbReference type="SAM" id="MobiDB-lite"/>
    </source>
</evidence>
<evidence type="ECO:0000256" key="4">
    <source>
        <dbReference type="ARBA" id="ARBA00022840"/>
    </source>
</evidence>
<keyword evidence="6 8" id="KW-0472">Membrane</keyword>
<feature type="transmembrane region" description="Helical" evidence="8">
    <location>
        <begin position="135"/>
        <end position="152"/>
    </location>
</feature>
<dbReference type="InterPro" id="IPR036640">
    <property type="entry name" value="ABC1_TM_sf"/>
</dbReference>
<dbReference type="Pfam" id="PF00005">
    <property type="entry name" value="ABC_tran"/>
    <property type="match status" value="1"/>
</dbReference>
<dbReference type="GO" id="GO:0016887">
    <property type="term" value="F:ATP hydrolysis activity"/>
    <property type="evidence" value="ECO:0007669"/>
    <property type="project" value="InterPro"/>
</dbReference>
<name>A0A080N3M0_9BIFI</name>
<keyword evidence="11" id="KW-0378">Hydrolase</keyword>
<evidence type="ECO:0000256" key="2">
    <source>
        <dbReference type="ARBA" id="ARBA00022692"/>
    </source>
</evidence>
<feature type="transmembrane region" description="Helical" evidence="8">
    <location>
        <begin position="45"/>
        <end position="66"/>
    </location>
</feature>
<feature type="transmembrane region" description="Helical" evidence="8">
    <location>
        <begin position="158"/>
        <end position="178"/>
    </location>
</feature>
<dbReference type="eggNOG" id="COG4988">
    <property type="taxonomic scope" value="Bacteria"/>
</dbReference>
<dbReference type="InterPro" id="IPR039421">
    <property type="entry name" value="Type_1_exporter"/>
</dbReference>
<protein>
    <submittedName>
        <fullName evidence="11">Cytochrome D ABC transporter, ATP-binding and permease protein</fullName>
        <ecNumber evidence="11">3.6.3.44</ecNumber>
    </submittedName>
</protein>
<feature type="transmembrane region" description="Helical" evidence="8">
    <location>
        <begin position="230"/>
        <end position="248"/>
    </location>
</feature>
<dbReference type="SMART" id="SM00382">
    <property type="entry name" value="AAA"/>
    <property type="match status" value="1"/>
</dbReference>
<dbReference type="CDD" id="cd03228">
    <property type="entry name" value="ABCC_MRP_Like"/>
    <property type="match status" value="1"/>
</dbReference>
<feature type="transmembrane region" description="Helical" evidence="8">
    <location>
        <begin position="254"/>
        <end position="280"/>
    </location>
</feature>
<dbReference type="AlphaFoldDB" id="A0A080N3M0"/>
<accession>A0A080N3M0</accession>
<evidence type="ECO:0000256" key="8">
    <source>
        <dbReference type="SAM" id="Phobius"/>
    </source>
</evidence>
<feature type="region of interest" description="Disordered" evidence="7">
    <location>
        <begin position="366"/>
        <end position="412"/>
    </location>
</feature>
<dbReference type="PANTHER" id="PTHR24221:SF614">
    <property type="entry name" value="GLUTATHIONE_L-CYSTEINE TRANSPORT SYSTEM ATP-BINDING_PERMEASE PROTEIN CYDC"/>
    <property type="match status" value="1"/>
</dbReference>